<dbReference type="PROSITE" id="PS50238">
    <property type="entry name" value="RHOGAP"/>
    <property type="match status" value="1"/>
</dbReference>
<evidence type="ECO:0000313" key="5">
    <source>
        <dbReference type="EMBL" id="KAL3317553.1"/>
    </source>
</evidence>
<feature type="region of interest" description="Disordered" evidence="2">
    <location>
        <begin position="1"/>
        <end position="29"/>
    </location>
</feature>
<dbReference type="GO" id="GO:0005096">
    <property type="term" value="F:GTPase activator activity"/>
    <property type="evidence" value="ECO:0007669"/>
    <property type="project" value="UniProtKB-KW"/>
</dbReference>
<name>A0ABD2QDD7_9PLAT</name>
<dbReference type="EMBL" id="JBJKFK010000367">
    <property type="protein sequence ID" value="KAL3317553.1"/>
    <property type="molecule type" value="Genomic_DNA"/>
</dbReference>
<feature type="compositionally biased region" description="Polar residues" evidence="2">
    <location>
        <begin position="8"/>
        <end position="22"/>
    </location>
</feature>
<feature type="domain" description="C2" evidence="3">
    <location>
        <begin position="303"/>
        <end position="422"/>
    </location>
</feature>
<sequence>MNELSIDSGLSSENSHHNTVTSLKKHPQSASLVCYQQGRESPYAPYYGQVDCDRLSRQQSTEEYANRESGSMYQSPRFSQIHYPVPVNQPRLDAFRRSYPPQLQTNQELIHNLAKVLDPGRPYHQQYWSDSELAAYEAATGLRSQQDMSALARAAYEAAKAMASIQIKNRSQSIPRGNTVTYPNLYSSQSTGQLDDYFLEPTHLMTTAPRSRQTLPPINFAAGFNSAPAQQGSSYWSDLRGAPSTYDNYISYENLHPDYRREAAAKSYMAGRKGNVLETPGQVEFRLIAGYQQPSSNYQTQASLSSSVLAFTDQKASFGIDGMLVVHVIAGTSLNSNQMILRDLYCVLETESIRKARSMIRTSTNYFEWNEAFELDIEDTRSLSLLLYQWDPKTRHRLCFYGAIDLISLFNLDPSRPNESLLCSRSSCWPNQERSFLTSSFVQRSPQMLLEKVALQLEPRGLLYLEIGLININYVFSRKPSLPLTMQKYDSNANTSILFGVQIEELIHRERRVNKLIRQPAVQYATETVQVAIPFIIRKCANEIERRGLNVVGIYRLSGSVWMKLQIKELFERVSTTIYNGLANEDSNIVANEMLLFLLDHFKRVIKHSDLNKMDTENLAMSLGPVLLYPSPEAAKLLDPAMLEPRRMMQIFKYILEIWPDARTNYHPQPPQPRQGTNSNEFEISRLLYKLT</sequence>
<keyword evidence="6" id="KW-1185">Reference proteome</keyword>
<evidence type="ECO:0000313" key="6">
    <source>
        <dbReference type="Proteomes" id="UP001626550"/>
    </source>
</evidence>
<protein>
    <submittedName>
        <fullName evidence="5">Rho GTPase-activating protein syde2</fullName>
    </submittedName>
</protein>
<gene>
    <name evidence="5" type="primary">SYDE2_1</name>
    <name evidence="5" type="ORF">Ciccas_003795</name>
</gene>
<dbReference type="SMART" id="SM00324">
    <property type="entry name" value="RhoGAP"/>
    <property type="match status" value="1"/>
</dbReference>
<organism evidence="5 6">
    <name type="scientific">Cichlidogyrus casuarinus</name>
    <dbReference type="NCBI Taxonomy" id="1844966"/>
    <lineage>
        <taxon>Eukaryota</taxon>
        <taxon>Metazoa</taxon>
        <taxon>Spiralia</taxon>
        <taxon>Lophotrochozoa</taxon>
        <taxon>Platyhelminthes</taxon>
        <taxon>Monogenea</taxon>
        <taxon>Monopisthocotylea</taxon>
        <taxon>Dactylogyridea</taxon>
        <taxon>Ancyrocephalidae</taxon>
        <taxon>Cichlidogyrus</taxon>
    </lineage>
</organism>
<dbReference type="InterPro" id="IPR057459">
    <property type="entry name" value="SYDE1/2_C2"/>
</dbReference>
<dbReference type="PROSITE" id="PS50004">
    <property type="entry name" value="C2"/>
    <property type="match status" value="1"/>
</dbReference>
<dbReference type="SMART" id="SM00239">
    <property type="entry name" value="C2"/>
    <property type="match status" value="1"/>
</dbReference>
<evidence type="ECO:0000259" key="4">
    <source>
        <dbReference type="PROSITE" id="PS50238"/>
    </source>
</evidence>
<feature type="domain" description="Rho-GAP" evidence="4">
    <location>
        <begin position="520"/>
        <end position="692"/>
    </location>
</feature>
<dbReference type="InterPro" id="IPR000198">
    <property type="entry name" value="RhoGAP_dom"/>
</dbReference>
<dbReference type="Gene3D" id="1.10.555.10">
    <property type="entry name" value="Rho GTPase activation protein"/>
    <property type="match status" value="2"/>
</dbReference>
<dbReference type="SUPFAM" id="SSF49562">
    <property type="entry name" value="C2 domain (Calcium/lipid-binding domain, CaLB)"/>
    <property type="match status" value="1"/>
</dbReference>
<proteinExistence type="predicted"/>
<dbReference type="PANTHER" id="PTHR46150">
    <property type="entry name" value="RHO GTPASE-ACTIVATING PROTEIN 100F"/>
    <property type="match status" value="1"/>
</dbReference>
<dbReference type="InterPro" id="IPR035892">
    <property type="entry name" value="C2_domain_sf"/>
</dbReference>
<dbReference type="Proteomes" id="UP001626550">
    <property type="component" value="Unassembled WGS sequence"/>
</dbReference>
<dbReference type="Gene3D" id="2.60.40.150">
    <property type="entry name" value="C2 domain"/>
    <property type="match status" value="1"/>
</dbReference>
<keyword evidence="1" id="KW-0343">GTPase activation</keyword>
<evidence type="ECO:0000256" key="2">
    <source>
        <dbReference type="SAM" id="MobiDB-lite"/>
    </source>
</evidence>
<dbReference type="Pfam" id="PF25336">
    <property type="entry name" value="C2_SYDE"/>
    <property type="match status" value="1"/>
</dbReference>
<dbReference type="CDD" id="cd00030">
    <property type="entry name" value="C2"/>
    <property type="match status" value="1"/>
</dbReference>
<dbReference type="InterPro" id="IPR008936">
    <property type="entry name" value="Rho_GTPase_activation_prot"/>
</dbReference>
<dbReference type="InterPro" id="IPR000008">
    <property type="entry name" value="C2_dom"/>
</dbReference>
<dbReference type="PANTHER" id="PTHR46150:SF3">
    <property type="entry name" value="RHO GTPASE-ACTIVATING PROTEIN 100F"/>
    <property type="match status" value="1"/>
</dbReference>
<reference evidence="5 6" key="1">
    <citation type="submission" date="2024-11" db="EMBL/GenBank/DDBJ databases">
        <title>Adaptive evolution of stress response genes in parasites aligns with host niche diversity.</title>
        <authorList>
            <person name="Hahn C."/>
            <person name="Resl P."/>
        </authorList>
    </citation>
    <scope>NUCLEOTIDE SEQUENCE [LARGE SCALE GENOMIC DNA]</scope>
    <source>
        <strain evidence="5">EGGRZ-B1_66</strain>
        <tissue evidence="5">Body</tissue>
    </source>
</reference>
<comment type="caution">
    <text evidence="5">The sequence shown here is derived from an EMBL/GenBank/DDBJ whole genome shotgun (WGS) entry which is preliminary data.</text>
</comment>
<dbReference type="Pfam" id="PF00620">
    <property type="entry name" value="RhoGAP"/>
    <property type="match status" value="2"/>
</dbReference>
<dbReference type="InterPro" id="IPR052118">
    <property type="entry name" value="Rho-GAP_regulator"/>
</dbReference>
<dbReference type="SUPFAM" id="SSF48350">
    <property type="entry name" value="GTPase activation domain, GAP"/>
    <property type="match status" value="1"/>
</dbReference>
<accession>A0ABD2QDD7</accession>
<evidence type="ECO:0000259" key="3">
    <source>
        <dbReference type="PROSITE" id="PS50004"/>
    </source>
</evidence>
<dbReference type="AlphaFoldDB" id="A0ABD2QDD7"/>
<evidence type="ECO:0000256" key="1">
    <source>
        <dbReference type="ARBA" id="ARBA00022468"/>
    </source>
</evidence>